<dbReference type="EMBL" id="KN832070">
    <property type="protein sequence ID" value="KIN95326.1"/>
    <property type="molecule type" value="Genomic_DNA"/>
</dbReference>
<evidence type="ECO:0000313" key="2">
    <source>
        <dbReference type="Proteomes" id="UP000054217"/>
    </source>
</evidence>
<evidence type="ECO:0000313" key="1">
    <source>
        <dbReference type="EMBL" id="KIN95326.1"/>
    </source>
</evidence>
<organism evidence="1 2">
    <name type="scientific">Pisolithus tinctorius Marx 270</name>
    <dbReference type="NCBI Taxonomy" id="870435"/>
    <lineage>
        <taxon>Eukaryota</taxon>
        <taxon>Fungi</taxon>
        <taxon>Dikarya</taxon>
        <taxon>Basidiomycota</taxon>
        <taxon>Agaricomycotina</taxon>
        <taxon>Agaricomycetes</taxon>
        <taxon>Agaricomycetidae</taxon>
        <taxon>Boletales</taxon>
        <taxon>Sclerodermatineae</taxon>
        <taxon>Pisolithaceae</taxon>
        <taxon>Pisolithus</taxon>
    </lineage>
</organism>
<accession>A0A0C3JCH1</accession>
<dbReference type="AlphaFoldDB" id="A0A0C3JCH1"/>
<gene>
    <name evidence="1" type="ORF">M404DRAFT_1007625</name>
</gene>
<sequence>MFDDYMITATRHGSASPDTFIHFLCMYQVTHVLESEHLPSQFERFQPLAVSDRDVRTCRSSFP</sequence>
<reference evidence="1 2" key="1">
    <citation type="submission" date="2014-04" db="EMBL/GenBank/DDBJ databases">
        <authorList>
            <consortium name="DOE Joint Genome Institute"/>
            <person name="Kuo A."/>
            <person name="Kohler A."/>
            <person name="Costa M.D."/>
            <person name="Nagy L.G."/>
            <person name="Floudas D."/>
            <person name="Copeland A."/>
            <person name="Barry K.W."/>
            <person name="Cichocki N."/>
            <person name="Veneault-Fourrey C."/>
            <person name="LaButti K."/>
            <person name="Lindquist E.A."/>
            <person name="Lipzen A."/>
            <person name="Lundell T."/>
            <person name="Morin E."/>
            <person name="Murat C."/>
            <person name="Sun H."/>
            <person name="Tunlid A."/>
            <person name="Henrissat B."/>
            <person name="Grigoriev I.V."/>
            <person name="Hibbett D.S."/>
            <person name="Martin F."/>
            <person name="Nordberg H.P."/>
            <person name="Cantor M.N."/>
            <person name="Hua S.X."/>
        </authorList>
    </citation>
    <scope>NUCLEOTIDE SEQUENCE [LARGE SCALE GENOMIC DNA]</scope>
    <source>
        <strain evidence="1 2">Marx 270</strain>
    </source>
</reference>
<reference evidence="2" key="2">
    <citation type="submission" date="2015-01" db="EMBL/GenBank/DDBJ databases">
        <title>Evolutionary Origins and Diversification of the Mycorrhizal Mutualists.</title>
        <authorList>
            <consortium name="DOE Joint Genome Institute"/>
            <consortium name="Mycorrhizal Genomics Consortium"/>
            <person name="Kohler A."/>
            <person name="Kuo A."/>
            <person name="Nagy L.G."/>
            <person name="Floudas D."/>
            <person name="Copeland A."/>
            <person name="Barry K.W."/>
            <person name="Cichocki N."/>
            <person name="Veneault-Fourrey C."/>
            <person name="LaButti K."/>
            <person name="Lindquist E.A."/>
            <person name="Lipzen A."/>
            <person name="Lundell T."/>
            <person name="Morin E."/>
            <person name="Murat C."/>
            <person name="Riley R."/>
            <person name="Ohm R."/>
            <person name="Sun H."/>
            <person name="Tunlid A."/>
            <person name="Henrissat B."/>
            <person name="Grigoriev I.V."/>
            <person name="Hibbett D.S."/>
            <person name="Martin F."/>
        </authorList>
    </citation>
    <scope>NUCLEOTIDE SEQUENCE [LARGE SCALE GENOMIC DNA]</scope>
    <source>
        <strain evidence="2">Marx 270</strain>
    </source>
</reference>
<keyword evidence="2" id="KW-1185">Reference proteome</keyword>
<name>A0A0C3JCH1_PISTI</name>
<proteinExistence type="predicted"/>
<dbReference type="Proteomes" id="UP000054217">
    <property type="component" value="Unassembled WGS sequence"/>
</dbReference>
<dbReference type="HOGENOM" id="CLU_2886749_0_0_1"/>
<protein>
    <submittedName>
        <fullName evidence="1">Uncharacterized protein</fullName>
    </submittedName>
</protein>
<dbReference type="InParanoid" id="A0A0C3JCH1"/>